<evidence type="ECO:0000313" key="2">
    <source>
        <dbReference type="EMBL" id="POO03461.1"/>
    </source>
</evidence>
<protein>
    <submittedName>
        <fullName evidence="2">Uncharacterized protein</fullName>
    </submittedName>
</protein>
<dbReference type="Proteomes" id="UP000237000">
    <property type="component" value="Unassembled WGS sequence"/>
</dbReference>
<feature type="region of interest" description="Disordered" evidence="1">
    <location>
        <begin position="1"/>
        <end position="29"/>
    </location>
</feature>
<reference evidence="3" key="1">
    <citation type="submission" date="2016-06" db="EMBL/GenBank/DDBJ databases">
        <title>Parallel loss of symbiosis genes in relatives of nitrogen-fixing non-legume Parasponia.</title>
        <authorList>
            <person name="Van Velzen R."/>
            <person name="Holmer R."/>
            <person name="Bu F."/>
            <person name="Rutten L."/>
            <person name="Van Zeijl A."/>
            <person name="Liu W."/>
            <person name="Santuari L."/>
            <person name="Cao Q."/>
            <person name="Sharma T."/>
            <person name="Shen D."/>
            <person name="Roswanjaya Y."/>
            <person name="Wardhani T."/>
            <person name="Kalhor M.S."/>
            <person name="Jansen J."/>
            <person name="Van den Hoogen J."/>
            <person name="Gungor B."/>
            <person name="Hartog M."/>
            <person name="Hontelez J."/>
            <person name="Verver J."/>
            <person name="Yang W.-C."/>
            <person name="Schijlen E."/>
            <person name="Repin R."/>
            <person name="Schilthuizen M."/>
            <person name="Schranz E."/>
            <person name="Heidstra R."/>
            <person name="Miyata K."/>
            <person name="Fedorova E."/>
            <person name="Kohlen W."/>
            <person name="Bisseling T."/>
            <person name="Smit S."/>
            <person name="Geurts R."/>
        </authorList>
    </citation>
    <scope>NUCLEOTIDE SEQUENCE [LARGE SCALE GENOMIC DNA]</scope>
    <source>
        <strain evidence="3">cv. RG33-2</strain>
    </source>
</reference>
<evidence type="ECO:0000256" key="1">
    <source>
        <dbReference type="SAM" id="MobiDB-lite"/>
    </source>
</evidence>
<keyword evidence="3" id="KW-1185">Reference proteome</keyword>
<organism evidence="2 3">
    <name type="scientific">Trema orientale</name>
    <name type="common">Charcoal tree</name>
    <name type="synonym">Celtis orientalis</name>
    <dbReference type="NCBI Taxonomy" id="63057"/>
    <lineage>
        <taxon>Eukaryota</taxon>
        <taxon>Viridiplantae</taxon>
        <taxon>Streptophyta</taxon>
        <taxon>Embryophyta</taxon>
        <taxon>Tracheophyta</taxon>
        <taxon>Spermatophyta</taxon>
        <taxon>Magnoliopsida</taxon>
        <taxon>eudicotyledons</taxon>
        <taxon>Gunneridae</taxon>
        <taxon>Pentapetalae</taxon>
        <taxon>rosids</taxon>
        <taxon>fabids</taxon>
        <taxon>Rosales</taxon>
        <taxon>Cannabaceae</taxon>
        <taxon>Trema</taxon>
    </lineage>
</organism>
<evidence type="ECO:0000313" key="3">
    <source>
        <dbReference type="Proteomes" id="UP000237000"/>
    </source>
</evidence>
<comment type="caution">
    <text evidence="2">The sequence shown here is derived from an EMBL/GenBank/DDBJ whole genome shotgun (WGS) entry which is preliminary data.</text>
</comment>
<proteinExistence type="predicted"/>
<dbReference type="EMBL" id="JXTC01000002">
    <property type="protein sequence ID" value="POO03461.1"/>
    <property type="molecule type" value="Genomic_DNA"/>
</dbReference>
<dbReference type="InParanoid" id="A0A2P5G0A4"/>
<sequence>VGKINQWPSHTEGWPQLGPKPSNKNERLHKWQTQENPLLLHAMRKLINNQRSITFIVNLEAINSAISK</sequence>
<dbReference type="AlphaFoldDB" id="A0A2P5G0A4"/>
<gene>
    <name evidence="2" type="ORF">TorRG33x02_006660</name>
</gene>
<accession>A0A2P5G0A4</accession>
<name>A0A2P5G0A4_TREOI</name>
<feature type="non-terminal residue" evidence="2">
    <location>
        <position position="1"/>
    </location>
</feature>
<dbReference type="OrthoDB" id="10351529at2759"/>